<dbReference type="EMBL" id="BARV01016244">
    <property type="protein sequence ID" value="GAI24746.1"/>
    <property type="molecule type" value="Genomic_DNA"/>
</dbReference>
<evidence type="ECO:0000313" key="1">
    <source>
        <dbReference type="EMBL" id="GAI24746.1"/>
    </source>
</evidence>
<organism evidence="1">
    <name type="scientific">marine sediment metagenome</name>
    <dbReference type="NCBI Taxonomy" id="412755"/>
    <lineage>
        <taxon>unclassified sequences</taxon>
        <taxon>metagenomes</taxon>
        <taxon>ecological metagenomes</taxon>
    </lineage>
</organism>
<gene>
    <name evidence="1" type="ORF">S06H3_27922</name>
</gene>
<name>X1N398_9ZZZZ</name>
<feature type="non-terminal residue" evidence="1">
    <location>
        <position position="1"/>
    </location>
</feature>
<reference evidence="1" key="1">
    <citation type="journal article" date="2014" name="Front. Microbiol.">
        <title>High frequency of phylogenetically diverse reductive dehalogenase-homologous genes in deep subseafloor sedimentary metagenomes.</title>
        <authorList>
            <person name="Kawai M."/>
            <person name="Futagami T."/>
            <person name="Toyoda A."/>
            <person name="Takaki Y."/>
            <person name="Nishi S."/>
            <person name="Hori S."/>
            <person name="Arai W."/>
            <person name="Tsubouchi T."/>
            <person name="Morono Y."/>
            <person name="Uchiyama I."/>
            <person name="Ito T."/>
            <person name="Fujiyama A."/>
            <person name="Inagaki F."/>
            <person name="Takami H."/>
        </authorList>
    </citation>
    <scope>NUCLEOTIDE SEQUENCE</scope>
    <source>
        <strain evidence="1">Expedition CK06-06</strain>
    </source>
</reference>
<comment type="caution">
    <text evidence="1">The sequence shown here is derived from an EMBL/GenBank/DDBJ whole genome shotgun (WGS) entry which is preliminary data.</text>
</comment>
<accession>X1N398</accession>
<protein>
    <submittedName>
        <fullName evidence="1">Uncharacterized protein</fullName>
    </submittedName>
</protein>
<proteinExistence type="predicted"/>
<dbReference type="AlphaFoldDB" id="X1N398"/>
<sequence length="91" mass="10876">FDKLDSFGLVECKLPNMEDYGKVIENHNRSTVEQYFLSKIDRARGYQKRALRKTLEYVMELYAMNLDILEIAFFIRKLNSLTQFMEVIKDE</sequence>